<dbReference type="AlphaFoldDB" id="A0AAD8QKG9"/>
<dbReference type="InterPro" id="IPR043454">
    <property type="entry name" value="NPH3/RPT2-like"/>
</dbReference>
<dbReference type="Gene3D" id="3.30.710.10">
    <property type="entry name" value="Potassium Channel Kv1.1, Chain A"/>
    <property type="match status" value="1"/>
</dbReference>
<feature type="domain" description="BTB" evidence="5">
    <location>
        <begin position="30"/>
        <end position="98"/>
    </location>
</feature>
<dbReference type="PROSITE" id="PS51649">
    <property type="entry name" value="NPH3"/>
    <property type="match status" value="1"/>
</dbReference>
<dbReference type="InterPro" id="IPR000210">
    <property type="entry name" value="BTB/POZ_dom"/>
</dbReference>
<comment type="similarity">
    <text evidence="3">Belongs to the NPH3 family.</text>
</comment>
<dbReference type="Pfam" id="PF03000">
    <property type="entry name" value="NPH3"/>
    <property type="match status" value="1"/>
</dbReference>
<proteinExistence type="inferred from homology"/>
<evidence type="ECO:0000256" key="3">
    <source>
        <dbReference type="PROSITE-ProRule" id="PRU00982"/>
    </source>
</evidence>
<name>A0AAD8QKG9_LOLMU</name>
<evidence type="ECO:0008006" key="9">
    <source>
        <dbReference type="Google" id="ProtNLM"/>
    </source>
</evidence>
<dbReference type="EMBL" id="JAUUTY010000007">
    <property type="protein sequence ID" value="KAK1604501.1"/>
    <property type="molecule type" value="Genomic_DNA"/>
</dbReference>
<comment type="caution">
    <text evidence="7">The sequence shown here is derived from an EMBL/GenBank/DDBJ whole genome shotgun (WGS) entry which is preliminary data.</text>
</comment>
<dbReference type="InterPro" id="IPR011333">
    <property type="entry name" value="SKP1/BTB/POZ_sf"/>
</dbReference>
<evidence type="ECO:0000313" key="7">
    <source>
        <dbReference type="EMBL" id="KAK1604501.1"/>
    </source>
</evidence>
<accession>A0AAD8QKG9</accession>
<feature type="region of interest" description="Disordered" evidence="4">
    <location>
        <begin position="632"/>
        <end position="670"/>
    </location>
</feature>
<evidence type="ECO:0000256" key="4">
    <source>
        <dbReference type="SAM" id="MobiDB-lite"/>
    </source>
</evidence>
<keyword evidence="2" id="KW-0833">Ubl conjugation pathway</keyword>
<comment type="pathway">
    <text evidence="1">Protein modification; protein ubiquitination.</text>
</comment>
<keyword evidence="8" id="KW-1185">Reference proteome</keyword>
<dbReference type="PROSITE" id="PS50097">
    <property type="entry name" value="BTB"/>
    <property type="match status" value="1"/>
</dbReference>
<feature type="domain" description="NPH3" evidence="6">
    <location>
        <begin position="211"/>
        <end position="521"/>
    </location>
</feature>
<sequence>MKFMKLGSKPDTFQADGGSDSRYVLSDLPSDIVVHVEEARFYLHKFPLLSKSRLLQRLIIEASQNGADEVYLHSIPGGAKAFEICAKFCYGMVVTLNPYNVVAARCAAEHLGMTEDVDKSNLVFKIEVFLNSGIFRSWKDSIIALQSTVALLPWSEELKLVARCVDSIAAKATASPGTVVWSYTYNRKAASSDEIVEALRCSSSSQAVPRDWWVEDLCELDVELYKRVMVAVKSRARVPPDVLGEALRAYAARWLPESCRDTPASHDDACSMEVLETIVWLMPSDDGGSSSCCCSCQFLLNLLKLAVLVGAGELLRQELMDRVVPLLHEASVNDLLIPARPPTDTAYDVQLVEALVGRYMRRTGRNAGDGISLDGIDREDVFETYMEADESLLSLCKLVDGYLAEVATDPNMPVSSFIGLATSMPESARPAHDGLYTAIDVFLKVHISYSFAKNRMVISILLTHKRWLVQLHPDLSKSDKRKISSLMDVKKLSKEACIHAAQNDRLPLRVVVQVLFFEQQRAGSTSTPLLLATSAAGDGSTRLELEDGCWKNRALALPLPEPPTPTPTAALRNQLGSMSLKLVDEDRRRVDGGGDRRLARSASIANQSSRLSLSSRSRRIFDRLWVAGKPLGEVVSKSSDTSGSSQSPRSSGKPLDSNKSSSRSRRYSVS</sequence>
<gene>
    <name evidence="7" type="ORF">QYE76_028174</name>
</gene>
<evidence type="ECO:0000313" key="8">
    <source>
        <dbReference type="Proteomes" id="UP001231189"/>
    </source>
</evidence>
<dbReference type="Proteomes" id="UP001231189">
    <property type="component" value="Unassembled WGS sequence"/>
</dbReference>
<dbReference type="InterPro" id="IPR027356">
    <property type="entry name" value="NPH3_dom"/>
</dbReference>
<evidence type="ECO:0000256" key="2">
    <source>
        <dbReference type="ARBA" id="ARBA00022786"/>
    </source>
</evidence>
<organism evidence="7 8">
    <name type="scientific">Lolium multiflorum</name>
    <name type="common">Italian ryegrass</name>
    <name type="synonym">Lolium perenne subsp. multiflorum</name>
    <dbReference type="NCBI Taxonomy" id="4521"/>
    <lineage>
        <taxon>Eukaryota</taxon>
        <taxon>Viridiplantae</taxon>
        <taxon>Streptophyta</taxon>
        <taxon>Embryophyta</taxon>
        <taxon>Tracheophyta</taxon>
        <taxon>Spermatophyta</taxon>
        <taxon>Magnoliopsida</taxon>
        <taxon>Liliopsida</taxon>
        <taxon>Poales</taxon>
        <taxon>Poaceae</taxon>
        <taxon>BOP clade</taxon>
        <taxon>Pooideae</taxon>
        <taxon>Poodae</taxon>
        <taxon>Poeae</taxon>
        <taxon>Poeae Chloroplast Group 2 (Poeae type)</taxon>
        <taxon>Loliodinae</taxon>
        <taxon>Loliinae</taxon>
        <taxon>Lolium</taxon>
    </lineage>
</organism>
<evidence type="ECO:0000256" key="1">
    <source>
        <dbReference type="ARBA" id="ARBA00004906"/>
    </source>
</evidence>
<evidence type="ECO:0000259" key="5">
    <source>
        <dbReference type="PROSITE" id="PS50097"/>
    </source>
</evidence>
<dbReference type="SUPFAM" id="SSF54695">
    <property type="entry name" value="POZ domain"/>
    <property type="match status" value="1"/>
</dbReference>
<feature type="compositionally biased region" description="Low complexity" evidence="4">
    <location>
        <begin position="636"/>
        <end position="661"/>
    </location>
</feature>
<dbReference type="PANTHER" id="PTHR32370">
    <property type="entry name" value="OS12G0117600 PROTEIN"/>
    <property type="match status" value="1"/>
</dbReference>
<protein>
    <recommendedName>
        <fullName evidence="9">Phototropic-responsive NPH3 family protein</fullName>
    </recommendedName>
</protein>
<evidence type="ECO:0000259" key="6">
    <source>
        <dbReference type="PROSITE" id="PS51649"/>
    </source>
</evidence>
<reference evidence="7" key="1">
    <citation type="submission" date="2023-07" db="EMBL/GenBank/DDBJ databases">
        <title>A chromosome-level genome assembly of Lolium multiflorum.</title>
        <authorList>
            <person name="Chen Y."/>
            <person name="Copetti D."/>
            <person name="Kolliker R."/>
            <person name="Studer B."/>
        </authorList>
    </citation>
    <scope>NUCLEOTIDE SEQUENCE</scope>
    <source>
        <strain evidence="7">02402/16</strain>
        <tissue evidence="7">Leaf</tissue>
    </source>
</reference>